<proteinExistence type="predicted"/>
<evidence type="ECO:0008006" key="3">
    <source>
        <dbReference type="Google" id="ProtNLM"/>
    </source>
</evidence>
<dbReference type="RefSeq" id="WP_170266015.1">
    <property type="nucleotide sequence ID" value="NZ_JABEMD010000081.1"/>
</dbReference>
<dbReference type="EMBL" id="JABEMD010000081">
    <property type="protein sequence ID" value="NNH14176.1"/>
    <property type="molecule type" value="Genomic_DNA"/>
</dbReference>
<dbReference type="InterPro" id="IPR048683">
    <property type="entry name" value="Sf6_terminase"/>
</dbReference>
<evidence type="ECO:0000313" key="1">
    <source>
        <dbReference type="EMBL" id="NNH14176.1"/>
    </source>
</evidence>
<gene>
    <name evidence="1" type="ORF">HLB16_25340</name>
</gene>
<comment type="caution">
    <text evidence="1">The sequence shown here is derived from an EMBL/GenBank/DDBJ whole genome shotgun (WGS) entry which is preliminary data.</text>
</comment>
<feature type="non-terminal residue" evidence="1">
    <location>
        <position position="1"/>
    </location>
</feature>
<protein>
    <recommendedName>
        <fullName evidence="3">Terminase small subunit protein</fullName>
    </recommendedName>
</protein>
<dbReference type="Gene3D" id="1.10.10.60">
    <property type="entry name" value="Homeodomain-like"/>
    <property type="match status" value="1"/>
</dbReference>
<name>A0A849BIP2_9BURK</name>
<reference evidence="1 2" key="1">
    <citation type="submission" date="2020-05" db="EMBL/GenBank/DDBJ databases">
        <title>MicrobeNet Type strains.</title>
        <authorList>
            <person name="Nicholson A.C."/>
        </authorList>
    </citation>
    <scope>NUCLEOTIDE SEQUENCE [LARGE SCALE GENOMIC DNA]</scope>
    <source>
        <strain evidence="1 2">ATCC 700815</strain>
    </source>
</reference>
<organism evidence="1 2">
    <name type="scientific">Cupriavidus gilardii</name>
    <dbReference type="NCBI Taxonomy" id="82541"/>
    <lineage>
        <taxon>Bacteria</taxon>
        <taxon>Pseudomonadati</taxon>
        <taxon>Pseudomonadota</taxon>
        <taxon>Betaproteobacteria</taxon>
        <taxon>Burkholderiales</taxon>
        <taxon>Burkholderiaceae</taxon>
        <taxon>Cupriavidus</taxon>
    </lineage>
</organism>
<evidence type="ECO:0000313" key="2">
    <source>
        <dbReference type="Proteomes" id="UP000542973"/>
    </source>
</evidence>
<sequence length="148" mass="17071">VCERIAGGESVRKICSDPDMPDRRLINRWIAADEGLRKQYLDACRARTYFYGEEIVDIADTCRTGIKTVVKETANGTFTETTEIDLVERARLQIDTRKWVMARMNRVDFGDRVTQEHVGKDGGPIEQKTTVVDEREVRDIVDRIEDEY</sequence>
<accession>A0A849BIP2</accession>
<dbReference type="Pfam" id="PF20901">
    <property type="entry name" value="Sf6_terminase"/>
    <property type="match status" value="1"/>
</dbReference>
<dbReference type="Proteomes" id="UP000542973">
    <property type="component" value="Unassembled WGS sequence"/>
</dbReference>
<dbReference type="AlphaFoldDB" id="A0A849BIP2"/>